<dbReference type="EMBL" id="MH049490">
    <property type="protein sequence ID" value="AZP89406.1"/>
    <property type="molecule type" value="Genomic_DNA"/>
</dbReference>
<accession>A0A3Q9DJF0</accession>
<proteinExistence type="predicted"/>
<sequence length="270" mass="31938">MDLQANLERFKSKHPISRNHYISYRSIYKATPSLKFIFKHYCPIYHISLDEFFEYYPLLAFIEYLVYETDAEMESNQKDSSPSSQSSLWDSKKIIIRSFLQEFDLEAPSILNQMDNLGKYIQLESKLLTSENITLEDVIRASELRSSDELILHCTLIAMSGKPYRDEIFEIMSPIHILLEFHDDFLSYQEDRAAGNYNTYWMFQKLYGEEAHHYLKAEIDRYSKLFEATLKGLSEQEQEIYSAKWSRLWQNVFPYFSSAELLRQAVLEGV</sequence>
<evidence type="ECO:0008006" key="2">
    <source>
        <dbReference type="Google" id="ProtNLM"/>
    </source>
</evidence>
<evidence type="ECO:0000313" key="1">
    <source>
        <dbReference type="EMBL" id="AZP89406.1"/>
    </source>
</evidence>
<dbReference type="PANTHER" id="PTHR35754">
    <property type="entry name" value="ATP SYNTHASE SUBUNIT B"/>
    <property type="match status" value="1"/>
</dbReference>
<reference evidence="1" key="1">
    <citation type="journal article" date="2018" name="ACS Chem. Biol.">
        <title>A Unique Biosynthetic Pathway in Bloom-Forming Cyanobacterial Genus Microcystis Jointly Assembles Cytotoxic Aeruginoguanidines and Microguanidines.</title>
        <authorList>
            <person name="Pancrace C."/>
            <person name="Ishida K."/>
            <person name="Briand E."/>
            <person name="Gatte Pichi D."/>
            <person name="Weiz A.R."/>
            <person name="Guljamow A."/>
            <person name="Scalvenzi T."/>
            <person name="Sassoon N."/>
            <person name="Hertweck C."/>
            <person name="Dittmann E."/>
            <person name="Gugger M."/>
        </authorList>
    </citation>
    <scope>NUCLEOTIDE SEQUENCE</scope>
    <source>
        <strain evidence="1">4A3</strain>
    </source>
</reference>
<name>A0A3Q9DJF0_MICAE</name>
<dbReference type="InterPro" id="IPR008949">
    <property type="entry name" value="Isoprenoid_synthase_dom_sf"/>
</dbReference>
<organism evidence="1">
    <name type="scientific">Microcystis aeruginosa 4A3</name>
    <dbReference type="NCBI Taxonomy" id="2497714"/>
    <lineage>
        <taxon>Bacteria</taxon>
        <taxon>Bacillati</taxon>
        <taxon>Cyanobacteriota</taxon>
        <taxon>Cyanophyceae</taxon>
        <taxon>Oscillatoriophycideae</taxon>
        <taxon>Chroococcales</taxon>
        <taxon>Microcystaceae</taxon>
        <taxon>Microcystis</taxon>
    </lineage>
</organism>
<dbReference type="PANTHER" id="PTHR35754:SF2">
    <property type="entry name" value="ATP SYNTHASE SUBUNIT B"/>
    <property type="match status" value="1"/>
</dbReference>
<dbReference type="AlphaFoldDB" id="A0A3Q9DJF0"/>
<protein>
    <recommendedName>
        <fullName evidence="2">Terpene synthase</fullName>
    </recommendedName>
</protein>
<dbReference type="SUPFAM" id="SSF48576">
    <property type="entry name" value="Terpenoid synthases"/>
    <property type="match status" value="1"/>
</dbReference>